<dbReference type="PANTHER" id="PTHR41693">
    <property type="entry name" value="HEME-BINDING PROTEIN 1"/>
    <property type="match status" value="1"/>
</dbReference>
<proteinExistence type="predicted"/>
<accession>A0A452GYF6</accession>
<evidence type="ECO:0000256" key="1">
    <source>
        <dbReference type="SAM" id="MobiDB-lite"/>
    </source>
</evidence>
<feature type="compositionally biased region" description="Basic and acidic residues" evidence="1">
    <location>
        <begin position="102"/>
        <end position="116"/>
    </location>
</feature>
<organism evidence="2 3">
    <name type="scientific">Gopherus agassizii</name>
    <name type="common">Agassiz's desert tortoise</name>
    <dbReference type="NCBI Taxonomy" id="38772"/>
    <lineage>
        <taxon>Eukaryota</taxon>
        <taxon>Metazoa</taxon>
        <taxon>Chordata</taxon>
        <taxon>Craniata</taxon>
        <taxon>Vertebrata</taxon>
        <taxon>Euteleostomi</taxon>
        <taxon>Archelosauria</taxon>
        <taxon>Testudinata</taxon>
        <taxon>Testudines</taxon>
        <taxon>Cryptodira</taxon>
        <taxon>Durocryptodira</taxon>
        <taxon>Testudinoidea</taxon>
        <taxon>Testudinidae</taxon>
        <taxon>Gopherus</taxon>
    </lineage>
</organism>
<dbReference type="Proteomes" id="UP000291020">
    <property type="component" value="Unassembled WGS sequence"/>
</dbReference>
<dbReference type="AlphaFoldDB" id="A0A452GYF6"/>
<evidence type="ECO:0000313" key="3">
    <source>
        <dbReference type="Proteomes" id="UP000291020"/>
    </source>
</evidence>
<dbReference type="PANTHER" id="PTHR41693:SF2">
    <property type="entry name" value="BIOGENESIS OF LYSOSOME-RELATED ORGANELLES COMPLEX 1 SUBUNIT 2"/>
    <property type="match status" value="1"/>
</dbReference>
<dbReference type="Ensembl" id="ENSGAGT00000008273.1">
    <property type="protein sequence ID" value="ENSGAGP00000007149.1"/>
    <property type="gene ID" value="ENSGAGG00000005745.1"/>
</dbReference>
<sequence length="294" mass="33024">MRAPPTPRMKSNHSEGCCNCSAVLLLLPSAVRSPWPAPTGWGGARGHAPHSAHAFLFPREQESAARRPRGRPNGSVCNQRHSCQAHIWLGRLPGQRVKRGRREADWSQREKGEPRRCLSPHQPRISAQQRTMKRFLPIVLCVALSCAAKQRQQPAEWDYRSEAEKVSLRGCANLTVVLDNWKFAIVTEIKNLLLYDHQTVLPDYGRIKSLSEALDDLYKEFNALKGRLGELTTRFEGVEAFVDEMNTSRGQTPAKPPIRAAQPEADKPVAPAKRRRVLVRNNRKPVEQPGDGSQ</sequence>
<reference evidence="3" key="1">
    <citation type="journal article" date="2017" name="PLoS ONE">
        <title>The Agassiz's desert tortoise genome provides a resource for the conservation of a threatened species.</title>
        <authorList>
            <person name="Tollis M."/>
            <person name="DeNardo D.F."/>
            <person name="Cornelius J.A."/>
            <person name="Dolby G.A."/>
            <person name="Edwards T."/>
            <person name="Henen B.T."/>
            <person name="Karl A.E."/>
            <person name="Murphy R.W."/>
            <person name="Kusumi K."/>
        </authorList>
    </citation>
    <scope>NUCLEOTIDE SEQUENCE [LARGE SCALE GENOMIC DNA]</scope>
</reference>
<name>A0A452GYF6_9SAUR</name>
<evidence type="ECO:0000313" key="2">
    <source>
        <dbReference type="Ensembl" id="ENSGAGP00000007149.1"/>
    </source>
</evidence>
<feature type="region of interest" description="Disordered" evidence="1">
    <location>
        <begin position="94"/>
        <end position="125"/>
    </location>
</feature>
<reference evidence="2" key="2">
    <citation type="submission" date="2025-08" db="UniProtKB">
        <authorList>
            <consortium name="Ensembl"/>
        </authorList>
    </citation>
    <scope>IDENTIFICATION</scope>
</reference>
<feature type="compositionally biased region" description="Basic residues" evidence="1">
    <location>
        <begin position="272"/>
        <end position="283"/>
    </location>
</feature>
<protein>
    <submittedName>
        <fullName evidence="2">Uncharacterized protein</fullName>
    </submittedName>
</protein>
<reference evidence="2" key="3">
    <citation type="submission" date="2025-09" db="UniProtKB">
        <authorList>
            <consortium name="Ensembl"/>
        </authorList>
    </citation>
    <scope>IDENTIFICATION</scope>
</reference>
<feature type="region of interest" description="Disordered" evidence="1">
    <location>
        <begin position="246"/>
        <end position="294"/>
    </location>
</feature>
<keyword evidence="3" id="KW-1185">Reference proteome</keyword>